<comment type="caution">
    <text evidence="3">The sequence shown here is derived from an EMBL/GenBank/DDBJ whole genome shotgun (WGS) entry which is preliminary data.</text>
</comment>
<evidence type="ECO:0000313" key="4">
    <source>
        <dbReference type="Proteomes" id="UP000289738"/>
    </source>
</evidence>
<evidence type="ECO:0000313" key="3">
    <source>
        <dbReference type="EMBL" id="RYR10143.1"/>
    </source>
</evidence>
<dbReference type="AlphaFoldDB" id="A0A444Z7I2"/>
<feature type="compositionally biased region" description="Polar residues" evidence="1">
    <location>
        <begin position="275"/>
        <end position="284"/>
    </location>
</feature>
<feature type="region of interest" description="Disordered" evidence="1">
    <location>
        <begin position="220"/>
        <end position="335"/>
    </location>
</feature>
<dbReference type="Pfam" id="PF26130">
    <property type="entry name" value="PB1-like"/>
    <property type="match status" value="1"/>
</dbReference>
<protein>
    <recommendedName>
        <fullName evidence="2">PB1-like domain-containing protein</fullName>
    </recommendedName>
</protein>
<dbReference type="EMBL" id="SDMP01000015">
    <property type="protein sequence ID" value="RYR10143.1"/>
    <property type="molecule type" value="Genomic_DNA"/>
</dbReference>
<evidence type="ECO:0000259" key="2">
    <source>
        <dbReference type="Pfam" id="PF26130"/>
    </source>
</evidence>
<dbReference type="PANTHER" id="PTHR31973">
    <property type="entry name" value="POLYPROTEIN, PUTATIVE-RELATED"/>
    <property type="match status" value="1"/>
</dbReference>
<name>A0A444Z7I2_ARAHY</name>
<feature type="compositionally biased region" description="Low complexity" evidence="1">
    <location>
        <begin position="262"/>
        <end position="274"/>
    </location>
</feature>
<proteinExistence type="predicted"/>
<keyword evidence="4" id="KW-1185">Reference proteome</keyword>
<accession>A0A444Z7I2</accession>
<sequence>MGSFTLTVYHGGRFGYEEGSLWYLGGEKTVIEDVDSICGAEVVQIHQREHFSSVLEKALKLFATDKDALKMCRIVNLRGHVEVFVVHVIEDVEEFPEAGFIDVGGQTEQNPGNELVVYEGEKVQEMENDDGLLPTFDEVIPVVDHRFCVRHLYSNFRKKFSGLQLKQLMWRCAKATHWKDWEREMAVVRGVNVEAHKHLNSIPPRFWSRSRFNFHSKCDTLAQPPKQTAAKIDTRGRKRSILKPTMQSATRGRKRSKAQGNSSSQPQPATSSTPITRSKSSHSQLIPKPITHATRPNTIPTATPQRRPNMKPIRSSTQPPPATKEKGASSSSQPIMNKVSFTHNIALHVSPRKLRLIAKLPPREWGKL</sequence>
<dbReference type="PANTHER" id="PTHR31973:SF187">
    <property type="entry name" value="MUTATOR TRANSPOSASE MUDRA PROTEIN"/>
    <property type="match status" value="1"/>
</dbReference>
<evidence type="ECO:0000256" key="1">
    <source>
        <dbReference type="SAM" id="MobiDB-lite"/>
    </source>
</evidence>
<gene>
    <name evidence="3" type="ORF">Ahy_B05g078613</name>
</gene>
<dbReference type="InterPro" id="IPR058594">
    <property type="entry name" value="PB1-like_dom_pln"/>
</dbReference>
<feature type="compositionally biased region" description="Polar residues" evidence="1">
    <location>
        <begin position="294"/>
        <end position="306"/>
    </location>
</feature>
<feature type="domain" description="PB1-like" evidence="2">
    <location>
        <begin position="3"/>
        <end position="87"/>
    </location>
</feature>
<dbReference type="Proteomes" id="UP000289738">
    <property type="component" value="Chromosome B05"/>
</dbReference>
<reference evidence="3 4" key="1">
    <citation type="submission" date="2019-01" db="EMBL/GenBank/DDBJ databases">
        <title>Sequencing of cultivated peanut Arachis hypogaea provides insights into genome evolution and oil improvement.</title>
        <authorList>
            <person name="Chen X."/>
        </authorList>
    </citation>
    <scope>NUCLEOTIDE SEQUENCE [LARGE SCALE GENOMIC DNA]</scope>
    <source>
        <strain evidence="4">cv. Fuhuasheng</strain>
        <tissue evidence="3">Leaves</tissue>
    </source>
</reference>
<organism evidence="3 4">
    <name type="scientific">Arachis hypogaea</name>
    <name type="common">Peanut</name>
    <dbReference type="NCBI Taxonomy" id="3818"/>
    <lineage>
        <taxon>Eukaryota</taxon>
        <taxon>Viridiplantae</taxon>
        <taxon>Streptophyta</taxon>
        <taxon>Embryophyta</taxon>
        <taxon>Tracheophyta</taxon>
        <taxon>Spermatophyta</taxon>
        <taxon>Magnoliopsida</taxon>
        <taxon>eudicotyledons</taxon>
        <taxon>Gunneridae</taxon>
        <taxon>Pentapetalae</taxon>
        <taxon>rosids</taxon>
        <taxon>fabids</taxon>
        <taxon>Fabales</taxon>
        <taxon>Fabaceae</taxon>
        <taxon>Papilionoideae</taxon>
        <taxon>50 kb inversion clade</taxon>
        <taxon>dalbergioids sensu lato</taxon>
        <taxon>Dalbergieae</taxon>
        <taxon>Pterocarpus clade</taxon>
        <taxon>Arachis</taxon>
    </lineage>
</organism>